<gene>
    <name evidence="1" type="ORF">PIB30_026451</name>
</gene>
<sequence>MTRVPYSIFLTWLHPVTPFLNVPTPPARDKGFQLQRRKSAPRAAAPHHFFWLGRIPLDVDGPLSGHFADPLTRSFDGLGP</sequence>
<keyword evidence="2" id="KW-1185">Reference proteome</keyword>
<evidence type="ECO:0000313" key="1">
    <source>
        <dbReference type="EMBL" id="MED6169995.1"/>
    </source>
</evidence>
<dbReference type="Proteomes" id="UP001341840">
    <property type="component" value="Unassembled WGS sequence"/>
</dbReference>
<protein>
    <submittedName>
        <fullName evidence="1">Uncharacterized protein</fullName>
    </submittedName>
</protein>
<comment type="caution">
    <text evidence="1">The sequence shown here is derived from an EMBL/GenBank/DDBJ whole genome shotgun (WGS) entry which is preliminary data.</text>
</comment>
<name>A0ABU6V8I4_9FABA</name>
<dbReference type="EMBL" id="JASCZI010151134">
    <property type="protein sequence ID" value="MED6169995.1"/>
    <property type="molecule type" value="Genomic_DNA"/>
</dbReference>
<reference evidence="1 2" key="1">
    <citation type="journal article" date="2023" name="Plants (Basel)">
        <title>Bridging the Gap: Combining Genomics and Transcriptomics Approaches to Understand Stylosanthes scabra, an Orphan Legume from the Brazilian Caatinga.</title>
        <authorList>
            <person name="Ferreira-Neto J.R.C."/>
            <person name="da Silva M.D."/>
            <person name="Binneck E."/>
            <person name="de Melo N.F."/>
            <person name="da Silva R.H."/>
            <person name="de Melo A.L.T.M."/>
            <person name="Pandolfi V."/>
            <person name="Bustamante F.O."/>
            <person name="Brasileiro-Vidal A.C."/>
            <person name="Benko-Iseppon A.M."/>
        </authorList>
    </citation>
    <scope>NUCLEOTIDE SEQUENCE [LARGE SCALE GENOMIC DNA]</scope>
    <source>
        <tissue evidence="1">Leaves</tissue>
    </source>
</reference>
<accession>A0ABU6V8I4</accession>
<organism evidence="1 2">
    <name type="scientific">Stylosanthes scabra</name>
    <dbReference type="NCBI Taxonomy" id="79078"/>
    <lineage>
        <taxon>Eukaryota</taxon>
        <taxon>Viridiplantae</taxon>
        <taxon>Streptophyta</taxon>
        <taxon>Embryophyta</taxon>
        <taxon>Tracheophyta</taxon>
        <taxon>Spermatophyta</taxon>
        <taxon>Magnoliopsida</taxon>
        <taxon>eudicotyledons</taxon>
        <taxon>Gunneridae</taxon>
        <taxon>Pentapetalae</taxon>
        <taxon>rosids</taxon>
        <taxon>fabids</taxon>
        <taxon>Fabales</taxon>
        <taxon>Fabaceae</taxon>
        <taxon>Papilionoideae</taxon>
        <taxon>50 kb inversion clade</taxon>
        <taxon>dalbergioids sensu lato</taxon>
        <taxon>Dalbergieae</taxon>
        <taxon>Pterocarpus clade</taxon>
        <taxon>Stylosanthes</taxon>
    </lineage>
</organism>
<proteinExistence type="predicted"/>
<evidence type="ECO:0000313" key="2">
    <source>
        <dbReference type="Proteomes" id="UP001341840"/>
    </source>
</evidence>